<dbReference type="PANTHER" id="PTHR30194">
    <property type="entry name" value="CROSSOVER JUNCTION ENDODEOXYRIBONUCLEASE RUVC"/>
    <property type="match status" value="1"/>
</dbReference>
<keyword evidence="2 13" id="KW-0963">Cytoplasm</keyword>
<comment type="function">
    <text evidence="13">The RuvA-RuvB-RuvC complex processes Holliday junction (HJ) DNA during genetic recombination and DNA repair. Endonuclease that resolves HJ intermediates. Cleaves cruciform DNA by making single-stranded nicks across the HJ at symmetrical positions within the homologous arms, yielding a 5'-phosphate and a 3'-hydroxyl group; requires a central core of homology in the junction. The consensus cleavage sequence is 5'-(A/T)TT(C/G)-3'. Cleavage occurs on the 3'-side of the TT dinucleotide at the point of strand exchange. HJ branch migration catalyzed by RuvA-RuvB allows RuvC to scan DNA until it finds its consensus sequence, where it cleaves and resolves the cruciform DNA.</text>
</comment>
<dbReference type="NCBIfam" id="TIGR00228">
    <property type="entry name" value="ruvC"/>
    <property type="match status" value="1"/>
</dbReference>
<comment type="similarity">
    <text evidence="1 13">Belongs to the RuvC family.</text>
</comment>
<dbReference type="EMBL" id="AMSD01000002">
    <property type="protein sequence ID" value="EPE37422.1"/>
    <property type="molecule type" value="Genomic_DNA"/>
</dbReference>
<dbReference type="GO" id="GO:0006310">
    <property type="term" value="P:DNA recombination"/>
    <property type="evidence" value="ECO:0007669"/>
    <property type="project" value="UniProtKB-UniRule"/>
</dbReference>
<proteinExistence type="inferred from homology"/>
<evidence type="ECO:0000313" key="15">
    <source>
        <dbReference type="EMBL" id="EPE37422.1"/>
    </source>
</evidence>
<dbReference type="InterPro" id="IPR002176">
    <property type="entry name" value="X-over_junc_endoDNase_RuvC"/>
</dbReference>
<dbReference type="AlphaFoldDB" id="S3DG73"/>
<dbReference type="InterPro" id="IPR036397">
    <property type="entry name" value="RNaseH_sf"/>
</dbReference>
<dbReference type="GO" id="GO:0005737">
    <property type="term" value="C:cytoplasm"/>
    <property type="evidence" value="ECO:0007669"/>
    <property type="project" value="UniProtKB-SubCell"/>
</dbReference>
<evidence type="ECO:0000256" key="11">
    <source>
        <dbReference type="ARBA" id="ARBA00023204"/>
    </source>
</evidence>
<feature type="active site" evidence="13">
    <location>
        <position position="8"/>
    </location>
</feature>
<evidence type="ECO:0000256" key="10">
    <source>
        <dbReference type="ARBA" id="ARBA00023172"/>
    </source>
</evidence>
<keyword evidence="4 13" id="KW-0479">Metal-binding</keyword>
<dbReference type="PROSITE" id="PS01321">
    <property type="entry name" value="RUVC"/>
    <property type="match status" value="1"/>
</dbReference>
<keyword evidence="8 13" id="KW-0460">Magnesium</keyword>
<dbReference type="PATRIC" id="fig|1236703.3.peg.745"/>
<name>S3DG73_9GAMM</name>
<evidence type="ECO:0000256" key="5">
    <source>
        <dbReference type="ARBA" id="ARBA00022759"/>
    </source>
</evidence>
<keyword evidence="3 13" id="KW-0540">Nuclease</keyword>
<keyword evidence="9 13" id="KW-0238">DNA-binding</keyword>
<dbReference type="PANTHER" id="PTHR30194:SF3">
    <property type="entry name" value="CROSSOVER JUNCTION ENDODEOXYRIBONUCLEASE RUVC"/>
    <property type="match status" value="1"/>
</dbReference>
<keyword evidence="6 13" id="KW-0227">DNA damage</keyword>
<feature type="binding site" evidence="13">
    <location>
        <position position="8"/>
    </location>
    <ligand>
        <name>Mg(2+)</name>
        <dbReference type="ChEBI" id="CHEBI:18420"/>
        <label>1</label>
    </ligand>
</feature>
<evidence type="ECO:0000256" key="7">
    <source>
        <dbReference type="ARBA" id="ARBA00022801"/>
    </source>
</evidence>
<evidence type="ECO:0000256" key="4">
    <source>
        <dbReference type="ARBA" id="ARBA00022723"/>
    </source>
</evidence>
<evidence type="ECO:0000256" key="6">
    <source>
        <dbReference type="ARBA" id="ARBA00022763"/>
    </source>
</evidence>
<gene>
    <name evidence="13" type="primary">ruvC</name>
    <name evidence="15" type="ORF">O1U_0724</name>
</gene>
<evidence type="ECO:0000256" key="13">
    <source>
        <dbReference type="HAMAP-Rule" id="MF_00034"/>
    </source>
</evidence>
<evidence type="ECO:0000313" key="16">
    <source>
        <dbReference type="Proteomes" id="UP000053688"/>
    </source>
</evidence>
<keyword evidence="16" id="KW-1185">Reference proteome</keyword>
<keyword evidence="5 13" id="KW-0255">Endonuclease</keyword>
<dbReference type="RefSeq" id="WP_016504054.1">
    <property type="nucleotide sequence ID" value="NZ_AMSD01000002.1"/>
</dbReference>
<evidence type="ECO:0000256" key="12">
    <source>
        <dbReference type="ARBA" id="ARBA00029354"/>
    </source>
</evidence>
<dbReference type="EC" id="3.1.21.10" evidence="13 14"/>
<evidence type="ECO:0000256" key="1">
    <source>
        <dbReference type="ARBA" id="ARBA00009518"/>
    </source>
</evidence>
<feature type="active site" evidence="13">
    <location>
        <position position="67"/>
    </location>
</feature>
<feature type="binding site" evidence="13">
    <location>
        <position position="67"/>
    </location>
    <ligand>
        <name>Mg(2+)</name>
        <dbReference type="ChEBI" id="CHEBI:18420"/>
        <label>2</label>
    </ligand>
</feature>
<dbReference type="InterPro" id="IPR020563">
    <property type="entry name" value="X-over_junc_endoDNase_Mg_BS"/>
</dbReference>
<organism evidence="15 16">
    <name type="scientific">Candidatus Photodesmus katoptron Akat1</name>
    <dbReference type="NCBI Taxonomy" id="1236703"/>
    <lineage>
        <taxon>Bacteria</taxon>
        <taxon>Pseudomonadati</taxon>
        <taxon>Pseudomonadota</taxon>
        <taxon>Gammaproteobacteria</taxon>
        <taxon>Vibrionales</taxon>
        <taxon>Vibrionaceae</taxon>
        <taxon>Candidatus Photodesmus</taxon>
    </lineage>
</organism>
<dbReference type="Gene3D" id="3.30.420.10">
    <property type="entry name" value="Ribonuclease H-like superfamily/Ribonuclease H"/>
    <property type="match status" value="1"/>
</dbReference>
<dbReference type="InterPro" id="IPR012337">
    <property type="entry name" value="RNaseH-like_sf"/>
</dbReference>
<dbReference type="PRINTS" id="PR00696">
    <property type="entry name" value="RSOLVASERUVC"/>
</dbReference>
<sequence>MSIILGIDPGFRTTGYGLIDQQGPNLFYLDSGCILNKGKKISGRLRKIYLGITEIISKFQPDVFAIEQIFIAKNASSALKLGQARGTAIVAAENLELPIYEYAARLIKQAVVGTGRAEKNQVQTMVQHILKLTKKPNSDAADALGVAICHAHTHKTINLLSNNLHISKKRKYL</sequence>
<keyword evidence="10 13" id="KW-0233">DNA recombination</keyword>
<dbReference type="SUPFAM" id="SSF53098">
    <property type="entry name" value="Ribonuclease H-like"/>
    <property type="match status" value="1"/>
</dbReference>
<evidence type="ECO:0000256" key="8">
    <source>
        <dbReference type="ARBA" id="ARBA00022842"/>
    </source>
</evidence>
<dbReference type="GO" id="GO:0000287">
    <property type="term" value="F:magnesium ion binding"/>
    <property type="evidence" value="ECO:0007669"/>
    <property type="project" value="UniProtKB-UniRule"/>
</dbReference>
<comment type="subcellular location">
    <subcellularLocation>
        <location evidence="13">Cytoplasm</location>
    </subcellularLocation>
</comment>
<evidence type="ECO:0000256" key="3">
    <source>
        <dbReference type="ARBA" id="ARBA00022722"/>
    </source>
</evidence>
<keyword evidence="7 13" id="KW-0378">Hydrolase</keyword>
<dbReference type="GO" id="GO:0003677">
    <property type="term" value="F:DNA binding"/>
    <property type="evidence" value="ECO:0007669"/>
    <property type="project" value="UniProtKB-KW"/>
</dbReference>
<accession>S3DG73</accession>
<keyword evidence="11 13" id="KW-0234">DNA repair</keyword>
<protein>
    <recommendedName>
        <fullName evidence="13 14">Crossover junction endodeoxyribonuclease RuvC</fullName>
        <ecNumber evidence="13 14">3.1.21.10</ecNumber>
    </recommendedName>
    <alternativeName>
        <fullName evidence="13">Holliday junction nuclease RuvC</fullName>
    </alternativeName>
    <alternativeName>
        <fullName evidence="13">Holliday junction resolvase RuvC</fullName>
    </alternativeName>
</protein>
<comment type="subunit">
    <text evidence="13">Homodimer which binds Holliday junction (HJ) DNA. The HJ becomes 2-fold symmetrical on binding to RuvC with unstacked arms; it has a different conformation from HJ DNA in complex with RuvA. In the full resolvosome a probable DNA-RuvA(4)-RuvB(12)-RuvC(2) complex forms which resolves the HJ.</text>
</comment>
<evidence type="ECO:0000256" key="9">
    <source>
        <dbReference type="ARBA" id="ARBA00023125"/>
    </source>
</evidence>
<dbReference type="GO" id="GO:0048476">
    <property type="term" value="C:Holliday junction resolvase complex"/>
    <property type="evidence" value="ECO:0007669"/>
    <property type="project" value="UniProtKB-UniRule"/>
</dbReference>
<dbReference type="STRING" id="28176.CF66_0179"/>
<dbReference type="HAMAP" id="MF_00034">
    <property type="entry name" value="RuvC"/>
    <property type="match status" value="1"/>
</dbReference>
<evidence type="ECO:0000256" key="14">
    <source>
        <dbReference type="NCBIfam" id="TIGR00228"/>
    </source>
</evidence>
<evidence type="ECO:0000256" key="2">
    <source>
        <dbReference type="ARBA" id="ARBA00022490"/>
    </source>
</evidence>
<dbReference type="eggNOG" id="COG0817">
    <property type="taxonomic scope" value="Bacteria"/>
</dbReference>
<dbReference type="Pfam" id="PF02075">
    <property type="entry name" value="RuvC"/>
    <property type="match status" value="1"/>
</dbReference>
<reference evidence="15 16" key="1">
    <citation type="journal article" date="2014" name="Environ. Microbiol.">
        <title>Genomic signatures of obligate host dependence in the luminous bacterial symbiont of a vertebrate.</title>
        <authorList>
            <person name="Hendry T.A."/>
            <person name="de Wet J.R."/>
            <person name="Dunlap P.V."/>
        </authorList>
    </citation>
    <scope>NUCLEOTIDE SEQUENCE [LARGE SCALE GENOMIC DNA]</scope>
    <source>
        <strain evidence="15 16">Akat1</strain>
    </source>
</reference>
<comment type="catalytic activity">
    <reaction evidence="12 13">
        <text>Endonucleolytic cleavage at a junction such as a reciprocal single-stranded crossover between two homologous DNA duplexes (Holliday junction).</text>
        <dbReference type="EC" id="3.1.21.10"/>
    </reaction>
</comment>
<comment type="caution">
    <text evidence="15">The sequence shown here is derived from an EMBL/GenBank/DDBJ whole genome shotgun (WGS) entry which is preliminary data.</text>
</comment>
<dbReference type="FunFam" id="3.30.420.10:FF:000002">
    <property type="entry name" value="Crossover junction endodeoxyribonuclease RuvC"/>
    <property type="match status" value="1"/>
</dbReference>
<dbReference type="GO" id="GO:0006281">
    <property type="term" value="P:DNA repair"/>
    <property type="evidence" value="ECO:0007669"/>
    <property type="project" value="UniProtKB-UniRule"/>
</dbReference>
<comment type="cofactor">
    <cofactor evidence="13">
        <name>Mg(2+)</name>
        <dbReference type="ChEBI" id="CHEBI:18420"/>
    </cofactor>
    <text evidence="13">Binds 2 Mg(2+) ion per subunit.</text>
</comment>
<dbReference type="CDD" id="cd16962">
    <property type="entry name" value="RuvC"/>
    <property type="match status" value="1"/>
</dbReference>
<feature type="active site" evidence="13">
    <location>
        <position position="139"/>
    </location>
</feature>
<dbReference type="GO" id="GO:0008821">
    <property type="term" value="F:crossover junction DNA endonuclease activity"/>
    <property type="evidence" value="ECO:0007669"/>
    <property type="project" value="UniProtKB-UniRule"/>
</dbReference>
<dbReference type="Proteomes" id="UP000053688">
    <property type="component" value="Unassembled WGS sequence"/>
</dbReference>
<feature type="binding site" evidence="13">
    <location>
        <position position="139"/>
    </location>
    <ligand>
        <name>Mg(2+)</name>
        <dbReference type="ChEBI" id="CHEBI:18420"/>
        <label>1</label>
    </ligand>
</feature>